<protein>
    <submittedName>
        <fullName evidence="1">Uncharacterized protein</fullName>
    </submittedName>
</protein>
<dbReference type="EMBL" id="MTKT01002440">
    <property type="protein sequence ID" value="OWM79441.1"/>
    <property type="molecule type" value="Genomic_DNA"/>
</dbReference>
<evidence type="ECO:0000313" key="1">
    <source>
        <dbReference type="EMBL" id="OWM79441.1"/>
    </source>
</evidence>
<accession>A0A218X4L9</accession>
<comment type="caution">
    <text evidence="1">The sequence shown here is derived from an EMBL/GenBank/DDBJ whole genome shotgun (WGS) entry which is preliminary data.</text>
</comment>
<dbReference type="AlphaFoldDB" id="A0A218X4L9"/>
<name>A0A218X4L9_PUNGR</name>
<proteinExistence type="predicted"/>
<evidence type="ECO:0000313" key="2">
    <source>
        <dbReference type="Proteomes" id="UP000197138"/>
    </source>
</evidence>
<sequence length="140" mass="15059">MILPIMPFAMTRGSTGSSATLSTNTGNFVDHFCWEDIQRLARKGAALALQSKAFQKGNLEEEPDALSPSIPLIVVKGGCRAYGGTFLQISLVSVRKKQTRPGKYSCWLLGRARALYLLLITRGPQTVTISSHGGKFSSGG</sequence>
<gene>
    <name evidence="1" type="ORF">CDL15_Pgr022853</name>
</gene>
<dbReference type="Proteomes" id="UP000197138">
    <property type="component" value="Unassembled WGS sequence"/>
</dbReference>
<reference evidence="2" key="1">
    <citation type="journal article" date="2017" name="Plant J.">
        <title>The pomegranate (Punica granatum L.) genome and the genomics of punicalagin biosynthesis.</title>
        <authorList>
            <person name="Qin G."/>
            <person name="Xu C."/>
            <person name="Ming R."/>
            <person name="Tang H."/>
            <person name="Guyot R."/>
            <person name="Kramer E.M."/>
            <person name="Hu Y."/>
            <person name="Yi X."/>
            <person name="Qi Y."/>
            <person name="Xu X."/>
            <person name="Gao Z."/>
            <person name="Pan H."/>
            <person name="Jian J."/>
            <person name="Tian Y."/>
            <person name="Yue Z."/>
            <person name="Xu Y."/>
        </authorList>
    </citation>
    <scope>NUCLEOTIDE SEQUENCE [LARGE SCALE GENOMIC DNA]</scope>
    <source>
        <strain evidence="2">cv. Dabenzi</strain>
    </source>
</reference>
<organism evidence="1 2">
    <name type="scientific">Punica granatum</name>
    <name type="common">Pomegranate</name>
    <dbReference type="NCBI Taxonomy" id="22663"/>
    <lineage>
        <taxon>Eukaryota</taxon>
        <taxon>Viridiplantae</taxon>
        <taxon>Streptophyta</taxon>
        <taxon>Embryophyta</taxon>
        <taxon>Tracheophyta</taxon>
        <taxon>Spermatophyta</taxon>
        <taxon>Magnoliopsida</taxon>
        <taxon>eudicotyledons</taxon>
        <taxon>Gunneridae</taxon>
        <taxon>Pentapetalae</taxon>
        <taxon>rosids</taxon>
        <taxon>malvids</taxon>
        <taxon>Myrtales</taxon>
        <taxon>Lythraceae</taxon>
        <taxon>Punica</taxon>
    </lineage>
</organism>